<accession>A0A1T4XBU9</accession>
<dbReference type="InterPro" id="IPR011990">
    <property type="entry name" value="TPR-like_helical_dom_sf"/>
</dbReference>
<feature type="region of interest" description="Disordered" evidence="2">
    <location>
        <begin position="138"/>
        <end position="179"/>
    </location>
</feature>
<feature type="compositionally biased region" description="Low complexity" evidence="2">
    <location>
        <begin position="364"/>
        <end position="375"/>
    </location>
</feature>
<dbReference type="InterPro" id="IPR019734">
    <property type="entry name" value="TPR_rpt"/>
</dbReference>
<feature type="region of interest" description="Disordered" evidence="2">
    <location>
        <begin position="269"/>
        <end position="385"/>
    </location>
</feature>
<feature type="compositionally biased region" description="Pro residues" evidence="2">
    <location>
        <begin position="159"/>
        <end position="169"/>
    </location>
</feature>
<proteinExistence type="predicted"/>
<evidence type="ECO:0000313" key="5">
    <source>
        <dbReference type="Proteomes" id="UP000190027"/>
    </source>
</evidence>
<feature type="domain" description="Ancillary SecYEG translocon subunit/Cell division coordinator CpoB TPR" evidence="3">
    <location>
        <begin position="518"/>
        <end position="641"/>
    </location>
</feature>
<evidence type="ECO:0000256" key="1">
    <source>
        <dbReference type="PROSITE-ProRule" id="PRU00339"/>
    </source>
</evidence>
<feature type="compositionally biased region" description="Low complexity" evidence="2">
    <location>
        <begin position="331"/>
        <end position="344"/>
    </location>
</feature>
<name>A0A1T4XBU9_9BACT</name>
<dbReference type="PROSITE" id="PS50005">
    <property type="entry name" value="TPR"/>
    <property type="match status" value="1"/>
</dbReference>
<dbReference type="EMBL" id="FUYC01000009">
    <property type="protein sequence ID" value="SKA86431.1"/>
    <property type="molecule type" value="Genomic_DNA"/>
</dbReference>
<feature type="compositionally biased region" description="Polar residues" evidence="2">
    <location>
        <begin position="144"/>
        <end position="154"/>
    </location>
</feature>
<dbReference type="STRING" id="1121449.SAMN02745704_01945"/>
<evidence type="ECO:0000313" key="4">
    <source>
        <dbReference type="EMBL" id="SKA86431.1"/>
    </source>
</evidence>
<feature type="repeat" description="TPR" evidence="1">
    <location>
        <begin position="540"/>
        <end position="573"/>
    </location>
</feature>
<sequence>MDVKQFPPLVRPLPGPALSALAWILAFAWMLVWGGEADAASVAFRTRADTDVLTFELAGSPQEASVRRNGARSVLVRLPEGDVLETTGPFTGARLIGTVSPVAEGALVELNTNGFGYIFTPVPGQNSLQVQFFRDPTGARWTAPQEQEAGTQETAVPVPDEPNPAPNPDTPTVAVPEQGPVSADIPQVQETDLPAEGGEVPAGQQGRNPVGVPPDRALASPRTNGNSLFSVPYAVRVPVSGLDNEVRVSPSEVGSVDMDTGSARFKAVNTVAEPAPPRDVLPPTGIEVPPSESDQPGVEQGTGVSPADGMTRTEEDSATVAASEPPSSSLEQEAAQAMREAQQAYDQGEEDTPQQVSEEAPVQEEAVADAASDAEPQQEGVRVDDEAVQQSIDTIEAENAQARSVAQDSGLPPEQAQRLEALQLQLLKAQSHVAAGKLREARDELESILAAPELTSEMRLEATYSLGGVLMTLYKDAPEAHFDEITSLYKEAMNADTDSPNIPQALLNLGLINLRVGNLPEARAYFDLLQSQYPDNESVPAVEYYWGEHYYRQQDWQEAADRFQDFIERYPEQERLARLAAFRLAESLKNLGLYDQAFQIVDYIDKRWPQVFESNPGFLKLAGDVEYHLGKLDPAKEHYWTYYNINPQAEQADVVLARIGDVFLRQDKTRAARSIYERVVEQYPDMEGGLIAKMRLAEEGIYDEPTMLEMVTVFDRPFTLRPKQVYTEIVDEHPTSPLAPLALLKLGMWHFYQKEYPEALAAAQRLMDEYPRSELTDRARELGNRAFALAVPQLLDQERYAEVVDYWERYPFINESEGEEGNATRIGVARAYAALDRYDKSLALLKPFLQEEQVPEFSEMALAVAADVYLKQRAWNRINSLSSLATEHWDLSDRARRLLMHANAVALENLGEHRKSARLWAQLGADEDVEAFIRADSLYFMAKEAMKHDDLRRVFVYSQEALSLLLSTNGDQEKIKDCMLMSIHATERSGRYRQALKWALEYDKYVPEDDAEWAGHRYKIAQLYRKSGFPEEWRETMEGLRDARPGTLYGRLAATALETEQLERRASEYAPIPN</sequence>
<dbReference type="InterPro" id="IPR018704">
    <property type="entry name" value="SecYEG/CpoB_TPR"/>
</dbReference>
<dbReference type="Gene3D" id="1.25.40.10">
    <property type="entry name" value="Tetratricopeptide repeat domain"/>
    <property type="match status" value="3"/>
</dbReference>
<gene>
    <name evidence="4" type="ORF">SAMN02745704_01945</name>
</gene>
<dbReference type="AlphaFoldDB" id="A0A1T4XBU9"/>
<keyword evidence="5" id="KW-1185">Reference proteome</keyword>
<protein>
    <submittedName>
        <fullName evidence="4">Outer membrane protein assembly factor BamD, BamD/ComL family</fullName>
    </submittedName>
</protein>
<keyword evidence="1" id="KW-0802">TPR repeat</keyword>
<feature type="region of interest" description="Disordered" evidence="2">
    <location>
        <begin position="193"/>
        <end position="224"/>
    </location>
</feature>
<evidence type="ECO:0000259" key="3">
    <source>
        <dbReference type="Pfam" id="PF09976"/>
    </source>
</evidence>
<dbReference type="Pfam" id="PF13174">
    <property type="entry name" value="TPR_6"/>
    <property type="match status" value="2"/>
</dbReference>
<organism evidence="4 5">
    <name type="scientific">Paucidesulfovibrio gracilis DSM 16080</name>
    <dbReference type="NCBI Taxonomy" id="1121449"/>
    <lineage>
        <taxon>Bacteria</taxon>
        <taxon>Pseudomonadati</taxon>
        <taxon>Thermodesulfobacteriota</taxon>
        <taxon>Desulfovibrionia</taxon>
        <taxon>Desulfovibrionales</taxon>
        <taxon>Desulfovibrionaceae</taxon>
        <taxon>Paucidesulfovibrio</taxon>
    </lineage>
</organism>
<dbReference type="Proteomes" id="UP000190027">
    <property type="component" value="Unassembled WGS sequence"/>
</dbReference>
<evidence type="ECO:0000256" key="2">
    <source>
        <dbReference type="SAM" id="MobiDB-lite"/>
    </source>
</evidence>
<dbReference type="Pfam" id="PF09976">
    <property type="entry name" value="TPR_21"/>
    <property type="match status" value="1"/>
</dbReference>
<dbReference type="SUPFAM" id="SSF48452">
    <property type="entry name" value="TPR-like"/>
    <property type="match status" value="2"/>
</dbReference>
<reference evidence="4 5" key="1">
    <citation type="submission" date="2017-02" db="EMBL/GenBank/DDBJ databases">
        <authorList>
            <person name="Peterson S.W."/>
        </authorList>
    </citation>
    <scope>NUCLEOTIDE SEQUENCE [LARGE SCALE GENOMIC DNA]</scope>
    <source>
        <strain evidence="4 5">DSM 16080</strain>
    </source>
</reference>
<dbReference type="SMART" id="SM00028">
    <property type="entry name" value="TPR"/>
    <property type="match status" value="5"/>
</dbReference>